<evidence type="ECO:0000313" key="5">
    <source>
        <dbReference type="Proteomes" id="UP000253410"/>
    </source>
</evidence>
<dbReference type="EMBL" id="QFFJ01000002">
    <property type="protein sequence ID" value="RBL89074.1"/>
    <property type="molecule type" value="Genomic_DNA"/>
</dbReference>
<evidence type="ECO:0008006" key="6">
    <source>
        <dbReference type="Google" id="ProtNLM"/>
    </source>
</evidence>
<dbReference type="RefSeq" id="WP_147243498.1">
    <property type="nucleotide sequence ID" value="NZ_QFFJ01000002.1"/>
</dbReference>
<evidence type="ECO:0000259" key="3">
    <source>
        <dbReference type="Pfam" id="PF16344"/>
    </source>
</evidence>
<keyword evidence="1" id="KW-1133">Transmembrane helix</keyword>
<dbReference type="AlphaFoldDB" id="A0A365XTP6"/>
<dbReference type="InterPro" id="IPR032508">
    <property type="entry name" value="FecR_C"/>
</dbReference>
<dbReference type="PANTHER" id="PTHR30273:SF2">
    <property type="entry name" value="PROTEIN FECR"/>
    <property type="match status" value="1"/>
</dbReference>
<proteinExistence type="predicted"/>
<evidence type="ECO:0000256" key="1">
    <source>
        <dbReference type="SAM" id="Phobius"/>
    </source>
</evidence>
<sequence length="332" mass="36572">MDEQNLYVLLQKYRQGICNAEELHALESWYASLGHDLPDEAIDPQSEAGRQLTQQQLQALRAKLSAAPHSSGMKAVKTAAWKKMLRYAAILAMVLLLAGLGYRILKPDVLPAGKSGNRYADRQTDFNRHITLPDGSTVILHAGSKLVFPDRFNTAVREVTLSGEAYFDIRPDSLKPFMINTGRLKTTVLGTAFNISAYPGQEEITVSVTRGKVKVEEGSKVLAVLTPDQQMVYNTKNAAAIQQAVNAMAKASWTTTDMVFENATFETIANTLSKRYEVNIQFSDDALKQCPIRVSFAGTESLEEVLDVICAVRNATYKIENGHDVLIKGKGC</sequence>
<protein>
    <recommendedName>
        <fullName evidence="6">FecR protein domain-containing protein</fullName>
    </recommendedName>
</protein>
<dbReference type="PANTHER" id="PTHR30273">
    <property type="entry name" value="PERIPLASMIC SIGNAL SENSOR AND SIGMA FACTOR ACTIVATOR FECR-RELATED"/>
    <property type="match status" value="1"/>
</dbReference>
<dbReference type="OrthoDB" id="697544at2"/>
<evidence type="ECO:0000259" key="2">
    <source>
        <dbReference type="Pfam" id="PF04773"/>
    </source>
</evidence>
<dbReference type="Gene3D" id="2.60.120.1440">
    <property type="match status" value="1"/>
</dbReference>
<dbReference type="InterPro" id="IPR012373">
    <property type="entry name" value="Ferrdict_sens_TM"/>
</dbReference>
<keyword evidence="1" id="KW-0812">Transmembrane</keyword>
<dbReference type="Pfam" id="PF04773">
    <property type="entry name" value="FecR"/>
    <property type="match status" value="1"/>
</dbReference>
<feature type="domain" description="FecR protein" evidence="2">
    <location>
        <begin position="127"/>
        <end position="214"/>
    </location>
</feature>
<evidence type="ECO:0000313" key="4">
    <source>
        <dbReference type="EMBL" id="RBL89074.1"/>
    </source>
</evidence>
<keyword evidence="1" id="KW-0472">Membrane</keyword>
<dbReference type="GO" id="GO:0016989">
    <property type="term" value="F:sigma factor antagonist activity"/>
    <property type="evidence" value="ECO:0007669"/>
    <property type="project" value="TreeGrafter"/>
</dbReference>
<organism evidence="4 5">
    <name type="scientific">Chitinophaga flava</name>
    <dbReference type="NCBI Taxonomy" id="2259036"/>
    <lineage>
        <taxon>Bacteria</taxon>
        <taxon>Pseudomonadati</taxon>
        <taxon>Bacteroidota</taxon>
        <taxon>Chitinophagia</taxon>
        <taxon>Chitinophagales</taxon>
        <taxon>Chitinophagaceae</taxon>
        <taxon>Chitinophaga</taxon>
    </lineage>
</organism>
<dbReference type="Proteomes" id="UP000253410">
    <property type="component" value="Unassembled WGS sequence"/>
</dbReference>
<dbReference type="Gene3D" id="3.55.50.30">
    <property type="match status" value="1"/>
</dbReference>
<dbReference type="PIRSF" id="PIRSF018266">
    <property type="entry name" value="FecR"/>
    <property type="match status" value="1"/>
</dbReference>
<gene>
    <name evidence="4" type="ORF">DF182_21285</name>
</gene>
<dbReference type="Pfam" id="PF16344">
    <property type="entry name" value="FecR_C"/>
    <property type="match status" value="1"/>
</dbReference>
<feature type="domain" description="Protein FecR C-terminal" evidence="3">
    <location>
        <begin position="258"/>
        <end position="322"/>
    </location>
</feature>
<comment type="caution">
    <text evidence="4">The sequence shown here is derived from an EMBL/GenBank/DDBJ whole genome shotgun (WGS) entry which is preliminary data.</text>
</comment>
<keyword evidence="5" id="KW-1185">Reference proteome</keyword>
<feature type="transmembrane region" description="Helical" evidence="1">
    <location>
        <begin position="84"/>
        <end position="105"/>
    </location>
</feature>
<name>A0A365XTP6_9BACT</name>
<dbReference type="InterPro" id="IPR006860">
    <property type="entry name" value="FecR"/>
</dbReference>
<reference evidence="4 5" key="1">
    <citation type="submission" date="2018-05" db="EMBL/GenBank/DDBJ databases">
        <title>Chitinophaga sp. K3CV102501T nov., isolated from isolated from a monsoon evergreen broad-leaved forest soil.</title>
        <authorList>
            <person name="Lv Y."/>
        </authorList>
    </citation>
    <scope>NUCLEOTIDE SEQUENCE [LARGE SCALE GENOMIC DNA]</scope>
    <source>
        <strain evidence="4 5">GDMCC 1.1325</strain>
    </source>
</reference>
<accession>A0A365XTP6</accession>